<gene>
    <name evidence="3" type="ORF">J7302_00630</name>
</gene>
<organism evidence="3 4">
    <name type="scientific">Metapseudomonas boanensis</name>
    <dbReference type="NCBI Taxonomy" id="2822138"/>
    <lineage>
        <taxon>Bacteria</taxon>
        <taxon>Pseudomonadati</taxon>
        <taxon>Pseudomonadota</taxon>
        <taxon>Gammaproteobacteria</taxon>
        <taxon>Pseudomonadales</taxon>
        <taxon>Pseudomonadaceae</taxon>
        <taxon>Metapseudomonas</taxon>
    </lineage>
</organism>
<keyword evidence="4" id="KW-1185">Reference proteome</keyword>
<dbReference type="Pfam" id="PF03707">
    <property type="entry name" value="MHYT"/>
    <property type="match status" value="1"/>
</dbReference>
<protein>
    <recommendedName>
        <fullName evidence="2">MHYT domain-containing protein</fullName>
    </recommendedName>
</protein>
<keyword evidence="1" id="KW-0812">Transmembrane</keyword>
<dbReference type="EMBL" id="JAGTIS010000001">
    <property type="protein sequence ID" value="MBT8764665.1"/>
    <property type="molecule type" value="Genomic_DNA"/>
</dbReference>
<evidence type="ECO:0000259" key="2">
    <source>
        <dbReference type="PROSITE" id="PS50924"/>
    </source>
</evidence>
<sequence length="103" mass="11449">MGWLGLRFAAEPPAGDGFLLLTCTHNTWLILVAYLVASDAGYCAFDMAERIAGSRRRETRWRWCWLSACCLGGGVWAMHFIAMLAFEAPIKIRFFAESGGRAS</sequence>
<dbReference type="InterPro" id="IPR005330">
    <property type="entry name" value="MHYT_dom"/>
</dbReference>
<name>A0ABS5XAF5_9GAMM</name>
<keyword evidence="1" id="KW-0472">Membrane</keyword>
<proteinExistence type="predicted"/>
<evidence type="ECO:0000313" key="4">
    <source>
        <dbReference type="Proteomes" id="UP001519667"/>
    </source>
</evidence>
<keyword evidence="1" id="KW-1133">Transmembrane helix</keyword>
<comment type="caution">
    <text evidence="3">The sequence shown here is derived from an EMBL/GenBank/DDBJ whole genome shotgun (WGS) entry which is preliminary data.</text>
</comment>
<accession>A0ABS5XAF5</accession>
<dbReference type="PROSITE" id="PS50924">
    <property type="entry name" value="MHYT"/>
    <property type="match status" value="1"/>
</dbReference>
<feature type="transmembrane region" description="Helical" evidence="1">
    <location>
        <begin position="65"/>
        <end position="86"/>
    </location>
</feature>
<evidence type="ECO:0000313" key="3">
    <source>
        <dbReference type="EMBL" id="MBT8764665.1"/>
    </source>
</evidence>
<evidence type="ECO:0000256" key="1">
    <source>
        <dbReference type="PROSITE-ProRule" id="PRU00244"/>
    </source>
</evidence>
<feature type="domain" description="MHYT" evidence="2">
    <location>
        <begin position="25"/>
        <end position="103"/>
    </location>
</feature>
<comment type="caution">
    <text evidence="1">Lacks conserved residue(s) required for the propagation of feature annotation.</text>
</comment>
<dbReference type="Proteomes" id="UP001519667">
    <property type="component" value="Unassembled WGS sequence"/>
</dbReference>
<dbReference type="RefSeq" id="WP_215368674.1">
    <property type="nucleotide sequence ID" value="NZ_JAGTIS010000001.1"/>
</dbReference>
<reference evidence="3 4" key="1">
    <citation type="submission" date="2021-04" db="EMBL/GenBank/DDBJ databases">
        <title>Pseudomonas boanensis sp. nov., a bacterium isolated from river water used for household purposes in Boane District, Mozambique.</title>
        <authorList>
            <person name="Nicklasson M."/>
            <person name="Martin-Rodriguez A.J."/>
            <person name="Thorell K."/>
            <person name="Neves L."/>
            <person name="Mussagy A."/>
            <person name="Rydberg H.A."/>
            <person name="Hernroth B."/>
            <person name="Svensson-Stadler L."/>
            <person name="Sjoling A."/>
        </authorList>
    </citation>
    <scope>NUCLEOTIDE SEQUENCE [LARGE SCALE GENOMIC DNA]</scope>
    <source>
        <strain evidence="3 4">DB1</strain>
    </source>
</reference>